<dbReference type="EMBL" id="PREZ01000006">
    <property type="protein sequence ID" value="PPA69465.1"/>
    <property type="molecule type" value="Genomic_DNA"/>
</dbReference>
<dbReference type="SUPFAM" id="SSF51261">
    <property type="entry name" value="Duplicated hybrid motif"/>
    <property type="match status" value="1"/>
</dbReference>
<evidence type="ECO:0000313" key="4">
    <source>
        <dbReference type="EMBL" id="PPA69465.1"/>
    </source>
</evidence>
<keyword evidence="2" id="KW-0812">Transmembrane</keyword>
<name>A0A2S5G951_9BACL</name>
<sequence>MKSSNPFKKEAIKSNRFSTRVFQVIIGAATMLSILVGGTVLADTKAKNDLSTLYHVYSGDQYVGAVSEEESVKGWVDAQKDKLTEEFELTSLLSLKDEIVTIPEQVFNPSTNDDGVLKELQASAAFQTEAKTLKLNGQTAAHVAGEKEAKEALRLIKESAIPKEELDQYEKQDSSSLPDLKVDETRITEIEVEGFEEPKEEAVSPDKLVSPEKAAKIMLKGLKSETVHKASEEDTVEKIIEKYDMDQEEFEQLNPSLTDGELKPGSEVAVTVQKEGVKVHVKKETRVKESIDFKEEVVEDDTMPIGETSVKQKGKEGERVLTLQTEETDGKETAKKTADAEISKMPVNEVIIEGTKEIPSKGAGSFIWPANGGKISSHQGPRWGSFHKGIDIAGADDLTIKAADNGTVISAAYEGDYGNKVVIDHNNGLRTTYAHLDKIHVTPGQTVKQGESLGVMGNTGFSTGVHLHFEVHLNGELENPMDYL</sequence>
<keyword evidence="1" id="KW-0732">Signal</keyword>
<keyword evidence="2" id="KW-1133">Transmembrane helix</keyword>
<dbReference type="Gene3D" id="2.70.70.10">
    <property type="entry name" value="Glucose Permease (Domain IIA)"/>
    <property type="match status" value="1"/>
</dbReference>
<dbReference type="Pfam" id="PF07501">
    <property type="entry name" value="G5"/>
    <property type="match status" value="1"/>
</dbReference>
<gene>
    <name evidence="4" type="ORF">C4B60_16950</name>
</gene>
<dbReference type="OrthoDB" id="9805070at2"/>
<evidence type="ECO:0000259" key="3">
    <source>
        <dbReference type="PROSITE" id="PS51109"/>
    </source>
</evidence>
<evidence type="ECO:0000313" key="5">
    <source>
        <dbReference type="Proteomes" id="UP000239047"/>
    </source>
</evidence>
<comment type="caution">
    <text evidence="4">The sequence shown here is derived from an EMBL/GenBank/DDBJ whole genome shotgun (WGS) entry which is preliminary data.</text>
</comment>
<dbReference type="InterPro" id="IPR016047">
    <property type="entry name" value="M23ase_b-sheet_dom"/>
</dbReference>
<evidence type="ECO:0000256" key="1">
    <source>
        <dbReference type="ARBA" id="ARBA00022729"/>
    </source>
</evidence>
<keyword evidence="5" id="KW-1185">Reference proteome</keyword>
<feature type="domain" description="G5" evidence="3">
    <location>
        <begin position="277"/>
        <end position="357"/>
    </location>
</feature>
<protein>
    <submittedName>
        <fullName evidence="4">Peptidase M23</fullName>
    </submittedName>
</protein>
<feature type="transmembrane region" description="Helical" evidence="2">
    <location>
        <begin position="21"/>
        <end position="42"/>
    </location>
</feature>
<dbReference type="Gene3D" id="2.20.230.10">
    <property type="entry name" value="Resuscitation-promoting factor rpfb"/>
    <property type="match status" value="1"/>
</dbReference>
<organism evidence="4 5">
    <name type="scientific">Jeotgalibacillus proteolyticus</name>
    <dbReference type="NCBI Taxonomy" id="2082395"/>
    <lineage>
        <taxon>Bacteria</taxon>
        <taxon>Bacillati</taxon>
        <taxon>Bacillota</taxon>
        <taxon>Bacilli</taxon>
        <taxon>Bacillales</taxon>
        <taxon>Caryophanaceae</taxon>
        <taxon>Jeotgalibacillus</taxon>
    </lineage>
</organism>
<dbReference type="CDD" id="cd12797">
    <property type="entry name" value="M23_peptidase"/>
    <property type="match status" value="1"/>
</dbReference>
<dbReference type="InterPro" id="IPR011055">
    <property type="entry name" value="Dup_hybrid_motif"/>
</dbReference>
<accession>A0A2S5G951</accession>
<dbReference type="InterPro" id="IPR050570">
    <property type="entry name" value="Cell_wall_metabolism_enzyme"/>
</dbReference>
<reference evidence="4 5" key="1">
    <citation type="submission" date="2018-02" db="EMBL/GenBank/DDBJ databases">
        <title>Jeotgalibacillus proteolyticum sp. nov. a protease producing bacterium isolated from ocean sediments of Laizhou Bay.</title>
        <authorList>
            <person name="Li Y."/>
        </authorList>
    </citation>
    <scope>NUCLEOTIDE SEQUENCE [LARGE SCALE GENOMIC DNA]</scope>
    <source>
        <strain evidence="4 5">22-7</strain>
    </source>
</reference>
<dbReference type="Proteomes" id="UP000239047">
    <property type="component" value="Unassembled WGS sequence"/>
</dbReference>
<evidence type="ECO:0000256" key="2">
    <source>
        <dbReference type="SAM" id="Phobius"/>
    </source>
</evidence>
<dbReference type="Pfam" id="PF01551">
    <property type="entry name" value="Peptidase_M23"/>
    <property type="match status" value="1"/>
</dbReference>
<proteinExistence type="predicted"/>
<dbReference type="PROSITE" id="PS51109">
    <property type="entry name" value="G5"/>
    <property type="match status" value="1"/>
</dbReference>
<dbReference type="AlphaFoldDB" id="A0A2S5G951"/>
<dbReference type="PANTHER" id="PTHR21666">
    <property type="entry name" value="PEPTIDASE-RELATED"/>
    <property type="match status" value="1"/>
</dbReference>
<keyword evidence="2" id="KW-0472">Membrane</keyword>
<dbReference type="PANTHER" id="PTHR21666:SF270">
    <property type="entry name" value="MUREIN HYDROLASE ACTIVATOR ENVC"/>
    <property type="match status" value="1"/>
</dbReference>
<dbReference type="GO" id="GO:0004222">
    <property type="term" value="F:metalloendopeptidase activity"/>
    <property type="evidence" value="ECO:0007669"/>
    <property type="project" value="TreeGrafter"/>
</dbReference>
<dbReference type="SMART" id="SM01208">
    <property type="entry name" value="G5"/>
    <property type="match status" value="1"/>
</dbReference>
<dbReference type="InterPro" id="IPR011098">
    <property type="entry name" value="G5_dom"/>
</dbReference>